<dbReference type="Proteomes" id="UP000186685">
    <property type="component" value="Unassembled WGS sequence"/>
</dbReference>
<dbReference type="EMBL" id="MNQR01000026">
    <property type="protein sequence ID" value="OKZ08993.1"/>
    <property type="molecule type" value="Genomic_DNA"/>
</dbReference>
<comment type="caution">
    <text evidence="1">The sequence shown here is derived from an EMBL/GenBank/DDBJ whole genome shotgun (WGS) entry which is preliminary data.</text>
</comment>
<sequence>MEIYEYVHSIGNRMFPTYEIEEDGKEYQVDTACTGDFIVPHKDGKLDMSKFPFTKEQFLENTSVIRSLQALGIDIEKFWVALLFVYYLTQKKTENVMAIPAPAFDQFRAFAKYLHANPDAKIRIWRGREHGVTIESQEAIQMLGALLAENSATLYANLSRNVEFGLGDFSINLKDCYKITFVVACLLPFLEQFKAEDKRSTNPTQVSYNLMLLISRIVYMFGYTENKKYLDNDENIKAIWQRYKDEEWHTIGSGLY</sequence>
<reference evidence="1 2" key="1">
    <citation type="journal article" date="2016" name="Nat. Biotechnol.">
        <title>Measurement of bacterial replication rates in microbial communities.</title>
        <authorList>
            <person name="Brown C.T."/>
            <person name="Olm M.R."/>
            <person name="Thomas B.C."/>
            <person name="Banfield J.F."/>
        </authorList>
    </citation>
    <scope>NUCLEOTIDE SEQUENCE [LARGE SCALE GENOMIC DNA]</scope>
    <source>
        <strain evidence="1">45_130</strain>
    </source>
</reference>
<protein>
    <submittedName>
        <fullName evidence="1">Uncharacterized protein</fullName>
    </submittedName>
</protein>
<gene>
    <name evidence="1" type="ORF">BHV76_09195</name>
</gene>
<proteinExistence type="predicted"/>
<dbReference type="AlphaFoldDB" id="A0A854C3T3"/>
<organism evidence="1 2">
    <name type="scientific">Phocaeicola plebeius</name>
    <dbReference type="NCBI Taxonomy" id="310297"/>
    <lineage>
        <taxon>Bacteria</taxon>
        <taxon>Pseudomonadati</taxon>
        <taxon>Bacteroidota</taxon>
        <taxon>Bacteroidia</taxon>
        <taxon>Bacteroidales</taxon>
        <taxon>Bacteroidaceae</taxon>
        <taxon>Phocaeicola</taxon>
    </lineage>
</organism>
<accession>A0A854C3T3</accession>
<evidence type="ECO:0000313" key="2">
    <source>
        <dbReference type="Proteomes" id="UP000186685"/>
    </source>
</evidence>
<evidence type="ECO:0000313" key="1">
    <source>
        <dbReference type="EMBL" id="OKZ08993.1"/>
    </source>
</evidence>
<name>A0A854C3T3_9BACT</name>